<dbReference type="InterPro" id="IPR012467">
    <property type="entry name" value="DUF1684"/>
</dbReference>
<organism evidence="1 2">
    <name type="scientific">Streptomyces termitum</name>
    <dbReference type="NCBI Taxonomy" id="67368"/>
    <lineage>
        <taxon>Bacteria</taxon>
        <taxon>Bacillati</taxon>
        <taxon>Actinomycetota</taxon>
        <taxon>Actinomycetes</taxon>
        <taxon>Kitasatosporales</taxon>
        <taxon>Streptomycetaceae</taxon>
        <taxon>Streptomyces</taxon>
    </lineage>
</organism>
<reference evidence="1" key="2">
    <citation type="submission" date="2020-09" db="EMBL/GenBank/DDBJ databases">
        <authorList>
            <person name="Sun Q."/>
            <person name="Ohkuma M."/>
        </authorList>
    </citation>
    <scope>NUCLEOTIDE SEQUENCE</scope>
    <source>
        <strain evidence="1">JCM 4518</strain>
    </source>
</reference>
<dbReference type="RefSeq" id="WP_189978825.1">
    <property type="nucleotide sequence ID" value="NZ_BMUL01000009.1"/>
</dbReference>
<comment type="caution">
    <text evidence="1">The sequence shown here is derived from an EMBL/GenBank/DDBJ whole genome shotgun (WGS) entry which is preliminary data.</text>
</comment>
<dbReference type="EMBL" id="BMUL01000009">
    <property type="protein sequence ID" value="GHA90547.1"/>
    <property type="molecule type" value="Genomic_DNA"/>
</dbReference>
<evidence type="ECO:0008006" key="3">
    <source>
        <dbReference type="Google" id="ProtNLM"/>
    </source>
</evidence>
<name>A0A918T4W2_9ACTN</name>
<dbReference type="PANTHER" id="PTHR41913:SF1">
    <property type="entry name" value="DUF1684 DOMAIN-CONTAINING PROTEIN"/>
    <property type="match status" value="1"/>
</dbReference>
<dbReference type="Proteomes" id="UP000644020">
    <property type="component" value="Unassembled WGS sequence"/>
</dbReference>
<evidence type="ECO:0000313" key="2">
    <source>
        <dbReference type="Proteomes" id="UP000644020"/>
    </source>
</evidence>
<dbReference type="PANTHER" id="PTHR41913">
    <property type="entry name" value="DUF1684 DOMAIN-CONTAINING PROTEIN"/>
    <property type="match status" value="1"/>
</dbReference>
<dbReference type="AlphaFoldDB" id="A0A918T4W2"/>
<evidence type="ECO:0000313" key="1">
    <source>
        <dbReference type="EMBL" id="GHA90547.1"/>
    </source>
</evidence>
<proteinExistence type="predicted"/>
<protein>
    <recommendedName>
        <fullName evidence="3">DUF1684 domain-containing protein</fullName>
    </recommendedName>
</protein>
<gene>
    <name evidence="1" type="ORF">GCM10010305_37740</name>
</gene>
<sequence length="286" mass="30672">MSIEETPVAPAPAVPDPAVFAEEWESWHRERDARLADPHGWLAITALHWLSDEPQTFSGAPGRWSTGPEGVVVELDAGTELVVGSETVRGRHLFGVVPERGGVDAVWEDTVIEVAKRGGHDVIRPRHPGHPARTAFTGTPAYAPDPRWVVEGRYEVFEAPRPTTVGASVEGLRHVYDAPGRVVFRLDGREFALTAFNGHAPGTLTVLFTDATSGVTTYAANRSLAVDVSGPGDAVVLDFNRAVNLPCAYTDFATCPLPPAENRLPVAVEAGERIPRERGPVGGPSE</sequence>
<accession>A0A918T4W2</accession>
<reference evidence="1" key="1">
    <citation type="journal article" date="2014" name="Int. J. Syst. Evol. Microbiol.">
        <title>Complete genome sequence of Corynebacterium casei LMG S-19264T (=DSM 44701T), isolated from a smear-ripened cheese.</title>
        <authorList>
            <consortium name="US DOE Joint Genome Institute (JGI-PGF)"/>
            <person name="Walter F."/>
            <person name="Albersmeier A."/>
            <person name="Kalinowski J."/>
            <person name="Ruckert C."/>
        </authorList>
    </citation>
    <scope>NUCLEOTIDE SEQUENCE</scope>
    <source>
        <strain evidence="1">JCM 4518</strain>
    </source>
</reference>
<dbReference type="Pfam" id="PF07920">
    <property type="entry name" value="DUF1684"/>
    <property type="match status" value="1"/>
</dbReference>
<keyword evidence="2" id="KW-1185">Reference proteome</keyword>